<accession>X1S1Z3</accession>
<dbReference type="AlphaFoldDB" id="X1S1Z3"/>
<name>X1S1Z3_9ZZZZ</name>
<keyword evidence="1" id="KW-0812">Transmembrane</keyword>
<evidence type="ECO:0000256" key="1">
    <source>
        <dbReference type="SAM" id="Phobius"/>
    </source>
</evidence>
<gene>
    <name evidence="2" type="ORF">S12H4_23775</name>
</gene>
<proteinExistence type="predicted"/>
<comment type="caution">
    <text evidence="2">The sequence shown here is derived from an EMBL/GenBank/DDBJ whole genome shotgun (WGS) entry which is preliminary data.</text>
</comment>
<feature type="transmembrane region" description="Helical" evidence="1">
    <location>
        <begin position="57"/>
        <end position="79"/>
    </location>
</feature>
<keyword evidence="1" id="KW-1133">Transmembrane helix</keyword>
<reference evidence="2" key="1">
    <citation type="journal article" date="2014" name="Front. Microbiol.">
        <title>High frequency of phylogenetically diverse reductive dehalogenase-homologous genes in deep subseafloor sedimentary metagenomes.</title>
        <authorList>
            <person name="Kawai M."/>
            <person name="Futagami T."/>
            <person name="Toyoda A."/>
            <person name="Takaki Y."/>
            <person name="Nishi S."/>
            <person name="Hori S."/>
            <person name="Arai W."/>
            <person name="Tsubouchi T."/>
            <person name="Morono Y."/>
            <person name="Uchiyama I."/>
            <person name="Ito T."/>
            <person name="Fujiyama A."/>
            <person name="Inagaki F."/>
            <person name="Takami H."/>
        </authorList>
    </citation>
    <scope>NUCLEOTIDE SEQUENCE</scope>
    <source>
        <strain evidence="2">Expedition CK06-06</strain>
    </source>
</reference>
<evidence type="ECO:0000313" key="2">
    <source>
        <dbReference type="EMBL" id="GAI73191.1"/>
    </source>
</evidence>
<dbReference type="EMBL" id="BARW01012708">
    <property type="protein sequence ID" value="GAI73191.1"/>
    <property type="molecule type" value="Genomic_DNA"/>
</dbReference>
<keyword evidence="1" id="KW-0472">Membrane</keyword>
<organism evidence="2">
    <name type="scientific">marine sediment metagenome</name>
    <dbReference type="NCBI Taxonomy" id="412755"/>
    <lineage>
        <taxon>unclassified sequences</taxon>
        <taxon>metagenomes</taxon>
        <taxon>ecological metagenomes</taxon>
    </lineage>
</organism>
<sequence length="80" mass="9158">MANNLGDGIIDRWAEEAVDDLGEKGWREIENNSMILITYAAQRSQQRKLTKKITTPLWWLLCTVGAGLIWWIISSVMSIH</sequence>
<protein>
    <submittedName>
        <fullName evidence="2">Uncharacterized protein</fullName>
    </submittedName>
</protein>